<comment type="caution">
    <text evidence="3">The sequence shown here is derived from an EMBL/GenBank/DDBJ whole genome shotgun (WGS) entry which is preliminary data.</text>
</comment>
<protein>
    <recommendedName>
        <fullName evidence="2">J domain-containing protein</fullName>
    </recommendedName>
</protein>
<dbReference type="InterPro" id="IPR036869">
    <property type="entry name" value="J_dom_sf"/>
</dbReference>
<gene>
    <name evidence="3" type="ORF">CC1G_06347</name>
</gene>
<evidence type="ECO:0000313" key="3">
    <source>
        <dbReference type="EMBL" id="EAU85634.2"/>
    </source>
</evidence>
<feature type="region of interest" description="Disordered" evidence="1">
    <location>
        <begin position="339"/>
        <end position="369"/>
    </location>
</feature>
<dbReference type="STRING" id="240176.A8NTL7"/>
<dbReference type="OMA" id="ARSRACH"/>
<feature type="compositionally biased region" description="Low complexity" evidence="1">
    <location>
        <begin position="348"/>
        <end position="369"/>
    </location>
</feature>
<dbReference type="OrthoDB" id="259708at2759"/>
<feature type="compositionally biased region" description="Low complexity" evidence="1">
    <location>
        <begin position="116"/>
        <end position="126"/>
    </location>
</feature>
<dbReference type="SUPFAM" id="SSF46565">
    <property type="entry name" value="Chaperone J-domain"/>
    <property type="match status" value="1"/>
</dbReference>
<dbReference type="AlphaFoldDB" id="A8NTL7"/>
<feature type="region of interest" description="Disordered" evidence="1">
    <location>
        <begin position="45"/>
        <end position="73"/>
    </location>
</feature>
<dbReference type="KEGG" id="cci:CC1G_06347"/>
<keyword evidence="4" id="KW-1185">Reference proteome</keyword>
<feature type="domain" description="J" evidence="2">
    <location>
        <begin position="137"/>
        <end position="204"/>
    </location>
</feature>
<dbReference type="Pfam" id="PF00226">
    <property type="entry name" value="DnaJ"/>
    <property type="match status" value="1"/>
</dbReference>
<feature type="region of interest" description="Disordered" evidence="1">
    <location>
        <begin position="87"/>
        <end position="126"/>
    </location>
</feature>
<dbReference type="CDD" id="cd06257">
    <property type="entry name" value="DnaJ"/>
    <property type="match status" value="1"/>
</dbReference>
<proteinExistence type="predicted"/>
<organism evidence="3 4">
    <name type="scientific">Coprinopsis cinerea (strain Okayama-7 / 130 / ATCC MYA-4618 / FGSC 9003)</name>
    <name type="common">Inky cap fungus</name>
    <name type="synonym">Hormographiella aspergillata</name>
    <dbReference type="NCBI Taxonomy" id="240176"/>
    <lineage>
        <taxon>Eukaryota</taxon>
        <taxon>Fungi</taxon>
        <taxon>Dikarya</taxon>
        <taxon>Basidiomycota</taxon>
        <taxon>Agaricomycotina</taxon>
        <taxon>Agaricomycetes</taxon>
        <taxon>Agaricomycetidae</taxon>
        <taxon>Agaricales</taxon>
        <taxon>Agaricineae</taxon>
        <taxon>Psathyrellaceae</taxon>
        <taxon>Coprinopsis</taxon>
    </lineage>
</organism>
<dbReference type="RefSeq" id="XP_001836262.2">
    <property type="nucleotide sequence ID" value="XM_001836210.2"/>
</dbReference>
<reference evidence="3 4" key="1">
    <citation type="journal article" date="2010" name="Proc. Natl. Acad. Sci. U.S.A.">
        <title>Insights into evolution of multicellular fungi from the assembled chromosomes of the mushroom Coprinopsis cinerea (Coprinus cinereus).</title>
        <authorList>
            <person name="Stajich J.E."/>
            <person name="Wilke S.K."/>
            <person name="Ahren D."/>
            <person name="Au C.H."/>
            <person name="Birren B.W."/>
            <person name="Borodovsky M."/>
            <person name="Burns C."/>
            <person name="Canback B."/>
            <person name="Casselton L.A."/>
            <person name="Cheng C.K."/>
            <person name="Deng J."/>
            <person name="Dietrich F.S."/>
            <person name="Fargo D.C."/>
            <person name="Farman M.L."/>
            <person name="Gathman A.C."/>
            <person name="Goldberg J."/>
            <person name="Guigo R."/>
            <person name="Hoegger P.J."/>
            <person name="Hooker J.B."/>
            <person name="Huggins A."/>
            <person name="James T.Y."/>
            <person name="Kamada T."/>
            <person name="Kilaru S."/>
            <person name="Kodira C."/>
            <person name="Kues U."/>
            <person name="Kupfer D."/>
            <person name="Kwan H.S."/>
            <person name="Lomsadze A."/>
            <person name="Li W."/>
            <person name="Lilly W.W."/>
            <person name="Ma L.J."/>
            <person name="Mackey A.J."/>
            <person name="Manning G."/>
            <person name="Martin F."/>
            <person name="Muraguchi H."/>
            <person name="Natvig D.O."/>
            <person name="Palmerini H."/>
            <person name="Ramesh M.A."/>
            <person name="Rehmeyer C.J."/>
            <person name="Roe B.A."/>
            <person name="Shenoy N."/>
            <person name="Stanke M."/>
            <person name="Ter-Hovhannisyan V."/>
            <person name="Tunlid A."/>
            <person name="Velagapudi R."/>
            <person name="Vision T.J."/>
            <person name="Zeng Q."/>
            <person name="Zolan M.E."/>
            <person name="Pukkila P.J."/>
        </authorList>
    </citation>
    <scope>NUCLEOTIDE SEQUENCE [LARGE SCALE GENOMIC DNA]</scope>
    <source>
        <strain evidence="4">Okayama-7 / 130 / ATCC MYA-4618 / FGSC 9003</strain>
    </source>
</reference>
<evidence type="ECO:0000313" key="4">
    <source>
        <dbReference type="Proteomes" id="UP000001861"/>
    </source>
</evidence>
<dbReference type="PANTHER" id="PTHR44825">
    <property type="match status" value="1"/>
</dbReference>
<dbReference type="HOGENOM" id="CLU_052555_1_0_1"/>
<dbReference type="GeneID" id="6012803"/>
<dbReference type="InterPro" id="IPR052763">
    <property type="entry name" value="DnaJ_C4"/>
</dbReference>
<evidence type="ECO:0000256" key="1">
    <source>
        <dbReference type="SAM" id="MobiDB-lite"/>
    </source>
</evidence>
<evidence type="ECO:0000259" key="2">
    <source>
        <dbReference type="PROSITE" id="PS50076"/>
    </source>
</evidence>
<dbReference type="SMART" id="SM00271">
    <property type="entry name" value="DnaJ"/>
    <property type="match status" value="1"/>
</dbReference>
<dbReference type="eggNOG" id="KOG0713">
    <property type="taxonomic scope" value="Eukaryota"/>
</dbReference>
<dbReference type="Proteomes" id="UP000001861">
    <property type="component" value="Unassembled WGS sequence"/>
</dbReference>
<dbReference type="Gene3D" id="1.10.287.110">
    <property type="entry name" value="DnaJ domain"/>
    <property type="match status" value="1"/>
</dbReference>
<dbReference type="PANTHER" id="PTHR44825:SF1">
    <property type="entry name" value="DNAJ HOMOLOG SUBFAMILY C MEMBER 4"/>
    <property type="match status" value="1"/>
</dbReference>
<dbReference type="PROSITE" id="PS50076">
    <property type="entry name" value="DNAJ_2"/>
    <property type="match status" value="1"/>
</dbReference>
<name>A8NTL7_COPC7</name>
<dbReference type="InterPro" id="IPR001623">
    <property type="entry name" value="DnaJ_domain"/>
</dbReference>
<accession>A8NTL7</accession>
<dbReference type="InParanoid" id="A8NTL7"/>
<sequence length="396" mass="43238">MAMLSYAISTGTSIATNYFHLPFDEEEDEAIENYERKYLTWVSEPTPCSQKPITSPSTSSPPSPAFSDGFLSSGSSSASLSSLPSSASSSTLSDFNKPELDAANSQTTPSSPPSPTSSSSTPSQDDTFITTVINENDLYSILGVPNSPTLDKMTLRRAYLSRSRACHPDKFPGNPRATEAFQRVAVAYDVLSTPALRRRYDSRSSTSPYDVFAARPTDYAEETLRSVIIGVFNDFLDGDLEVIRTLLNALNDVNPGVKLGDEGINSILASLHSIREPCRVCVYALHTELTRLLEAQHAFSQLSYFDIMGRTRVTIQLTRITVGIPLALERALLEKSISDKGSAESRQRGSSPSSSGALDENSNNNNNANRAIFPRNVMRLIRGIDVALDKMEKILK</sequence>
<dbReference type="EMBL" id="AACS02000004">
    <property type="protein sequence ID" value="EAU85634.2"/>
    <property type="molecule type" value="Genomic_DNA"/>
</dbReference>
<dbReference type="VEuPathDB" id="FungiDB:CC1G_06347"/>